<dbReference type="CDD" id="cd13585">
    <property type="entry name" value="PBP2_TMBP_like"/>
    <property type="match status" value="1"/>
</dbReference>
<keyword evidence="2" id="KW-0813">Transport</keyword>
<dbReference type="InterPro" id="IPR006059">
    <property type="entry name" value="SBP"/>
</dbReference>
<keyword evidence="6" id="KW-1185">Reference proteome</keyword>
<gene>
    <name evidence="5" type="ORF">WKV44_00930</name>
</gene>
<dbReference type="Proteomes" id="UP001466331">
    <property type="component" value="Unassembled WGS sequence"/>
</dbReference>
<protein>
    <submittedName>
        <fullName evidence="5">Sugar ABC transporter substrate-binding protein</fullName>
    </submittedName>
</protein>
<dbReference type="Gene3D" id="3.40.190.10">
    <property type="entry name" value="Periplasmic binding protein-like II"/>
    <property type="match status" value="1"/>
</dbReference>
<name>A0ABU9U9G4_9SPIR</name>
<dbReference type="Pfam" id="PF13416">
    <property type="entry name" value="SBP_bac_8"/>
    <property type="match status" value="1"/>
</dbReference>
<dbReference type="EMBL" id="JBCHKQ010000001">
    <property type="protein sequence ID" value="MEM5947101.1"/>
    <property type="molecule type" value="Genomic_DNA"/>
</dbReference>
<dbReference type="PANTHER" id="PTHR30061">
    <property type="entry name" value="MALTOSE-BINDING PERIPLASMIC PROTEIN"/>
    <property type="match status" value="1"/>
</dbReference>
<accession>A0ABU9U9G4</accession>
<organism evidence="5 6">
    <name type="scientific">Rarispira pelagica</name>
    <dbReference type="NCBI Taxonomy" id="3141764"/>
    <lineage>
        <taxon>Bacteria</taxon>
        <taxon>Pseudomonadati</taxon>
        <taxon>Spirochaetota</taxon>
        <taxon>Spirochaetia</taxon>
        <taxon>Winmispirales</taxon>
        <taxon>Winmispiraceae</taxon>
        <taxon>Rarispira</taxon>
    </lineage>
</organism>
<evidence type="ECO:0000256" key="3">
    <source>
        <dbReference type="ARBA" id="ARBA00022729"/>
    </source>
</evidence>
<feature type="signal peptide" evidence="4">
    <location>
        <begin position="1"/>
        <end position="20"/>
    </location>
</feature>
<evidence type="ECO:0000313" key="5">
    <source>
        <dbReference type="EMBL" id="MEM5947101.1"/>
    </source>
</evidence>
<keyword evidence="3 4" id="KW-0732">Signal</keyword>
<evidence type="ECO:0000256" key="4">
    <source>
        <dbReference type="SAM" id="SignalP"/>
    </source>
</evidence>
<comment type="caution">
    <text evidence="5">The sequence shown here is derived from an EMBL/GenBank/DDBJ whole genome shotgun (WGS) entry which is preliminary data.</text>
</comment>
<proteinExistence type="inferred from homology"/>
<reference evidence="5 6" key="1">
    <citation type="submission" date="2024-03" db="EMBL/GenBank/DDBJ databases">
        <title>Ignisphaera cupida sp. nov., a hyperthermophilic hydrolytic archaeon from a hot spring of Kamchatka, and proposal of Ignisphaeraceae fam. nov.</title>
        <authorList>
            <person name="Podosokorskaya O.A."/>
            <person name="Elcheninov A.G."/>
            <person name="Maltseva A.I."/>
            <person name="Zayulina K.S."/>
            <person name="Novikov A."/>
            <person name="Merkel A.Y."/>
        </authorList>
    </citation>
    <scope>NUCLEOTIDE SEQUENCE [LARGE SCALE GENOMIC DNA]</scope>
    <source>
        <strain evidence="5 6">38H-sp</strain>
    </source>
</reference>
<evidence type="ECO:0000256" key="1">
    <source>
        <dbReference type="ARBA" id="ARBA00008520"/>
    </source>
</evidence>
<comment type="similarity">
    <text evidence="1">Belongs to the bacterial solute-binding protein 1 family.</text>
</comment>
<dbReference type="PANTHER" id="PTHR30061:SF50">
    <property type="entry name" value="MALTOSE_MALTODEXTRIN-BINDING PERIPLASMIC PROTEIN"/>
    <property type="match status" value="1"/>
</dbReference>
<evidence type="ECO:0000256" key="2">
    <source>
        <dbReference type="ARBA" id="ARBA00022448"/>
    </source>
</evidence>
<dbReference type="SUPFAM" id="SSF53850">
    <property type="entry name" value="Periplasmic binding protein-like II"/>
    <property type="match status" value="1"/>
</dbReference>
<sequence length="421" mass="46580">MNRLLLVFLIVCFVGSLAFAEGRTEDKSSGGTIRYTRWAGTQEARDFQALVDAYMEAHPGVNIETEFLPWGAYWEKVRTTVVSGDAADVISLSHIMSSPYVTKGAFLALDEIPGAKELFDRMQPGTKPAVMYNGKIYGMPIGVGVRSLIYNKAMLDKAGLPYPDSEKPMTWDEFKKTYAKLSIKKGDEYQQVAVHFHWMQVWQAFVEQFGGKIVDDLTRPTKVLLNSPEGIKALKAMKSFIDEGLEPPYSTEWAGPWGTPDSAVATGKVAFMQTGPWGFGPIKDAGIDFGTAPFPYEKGGKRATIGYINFLSIYRGSKNTDAAWAFISWMAGEGQPEFTKTGDLPANSDYLEKIKASSDEKLKAFFSDLPYAITGPMLPTDEFTSLTESTLTDFLQDRISAEEAAQLIEEEGNKIIKKIFG</sequence>
<dbReference type="RefSeq" id="WP_420068554.1">
    <property type="nucleotide sequence ID" value="NZ_JBCHKQ010000001.1"/>
</dbReference>
<feature type="chain" id="PRO_5046356327" evidence="4">
    <location>
        <begin position="21"/>
        <end position="421"/>
    </location>
</feature>
<evidence type="ECO:0000313" key="6">
    <source>
        <dbReference type="Proteomes" id="UP001466331"/>
    </source>
</evidence>